<evidence type="ECO:0000256" key="1">
    <source>
        <dbReference type="ARBA" id="ARBA00008138"/>
    </source>
</evidence>
<proteinExistence type="inferred from homology"/>
<dbReference type="InterPro" id="IPR007213">
    <property type="entry name" value="Ppm1/Ppm2/Tcmp"/>
</dbReference>
<dbReference type="InterPro" id="IPR029063">
    <property type="entry name" value="SAM-dependent_MTases_sf"/>
</dbReference>
<keyword evidence="3" id="KW-0808">Transferase</keyword>
<comment type="similarity">
    <text evidence="1 4">Belongs to the UPF0677 family.</text>
</comment>
<dbReference type="AlphaFoldDB" id="A0A8J6XHA0"/>
<evidence type="ECO:0000256" key="4">
    <source>
        <dbReference type="RuleBase" id="RU362030"/>
    </source>
</evidence>
<comment type="caution">
    <text evidence="5">The sequence shown here is derived from an EMBL/GenBank/DDBJ whole genome shotgun (WGS) entry which is preliminary data.</text>
</comment>
<dbReference type="InterPro" id="IPR011610">
    <property type="entry name" value="SAM_mthyl_Trfase_ML2640-like"/>
</dbReference>
<organism evidence="5 6">
    <name type="scientific">Iningainema tapete BLCC-T55</name>
    <dbReference type="NCBI Taxonomy" id="2748662"/>
    <lineage>
        <taxon>Bacteria</taxon>
        <taxon>Bacillati</taxon>
        <taxon>Cyanobacteriota</taxon>
        <taxon>Cyanophyceae</taxon>
        <taxon>Nostocales</taxon>
        <taxon>Scytonemataceae</taxon>
        <taxon>Iningainema tapete</taxon>
    </lineage>
</organism>
<comment type="function">
    <text evidence="4">Exhibits S-adenosyl-L-methionine-dependent methyltransferase activity.</text>
</comment>
<keyword evidence="6" id="KW-1185">Reference proteome</keyword>
<dbReference type="EMBL" id="JACXAE010000034">
    <property type="protein sequence ID" value="MBD2772136.1"/>
    <property type="molecule type" value="Genomic_DNA"/>
</dbReference>
<dbReference type="RefSeq" id="WP_190826420.1">
    <property type="nucleotide sequence ID" value="NZ_CAWPPI010000034.1"/>
</dbReference>
<dbReference type="Proteomes" id="UP000629098">
    <property type="component" value="Unassembled WGS sequence"/>
</dbReference>
<dbReference type="EC" id="2.1.1.-" evidence="4"/>
<dbReference type="NCBIfam" id="TIGR00027">
    <property type="entry name" value="mthyl_TIGR00027"/>
    <property type="match status" value="1"/>
</dbReference>
<evidence type="ECO:0000313" key="6">
    <source>
        <dbReference type="Proteomes" id="UP000629098"/>
    </source>
</evidence>
<name>A0A8J6XHA0_9CYAN</name>
<dbReference type="Gene3D" id="3.40.50.150">
    <property type="entry name" value="Vaccinia Virus protein VP39"/>
    <property type="match status" value="1"/>
</dbReference>
<accession>A0A8J6XHA0</accession>
<sequence>MEVQFSKSPTIQSDVCRTAVVMAAKRAIETERPDRLFDDPFAAQLAGDAAINLQKEWLSKTQDSASQLKVQFVAVRTKYFDDFIMEVVSKIHQVVFLGAGLDTRAYRLSFPPETQLYEIDLPEIIDYKREILKEIPPKCRHHTIATDLKQPWSHLLLQHGYQSNIPTVWLLEGLLMYLDETEVHQLLSTISELSPTGSYLGADLVSVKSWQIGSQNSKAVISGHWRFGTDEPEELFATYGWETSVIQPGDLRANYGRYTVELAPREIPGKRRSYLVVGEKKEN</sequence>
<dbReference type="GO" id="GO:0008168">
    <property type="term" value="F:methyltransferase activity"/>
    <property type="evidence" value="ECO:0007669"/>
    <property type="project" value="UniProtKB-UniRule"/>
</dbReference>
<dbReference type="PANTHER" id="PTHR43619">
    <property type="entry name" value="S-ADENOSYL-L-METHIONINE-DEPENDENT METHYLTRANSFERASE YKTD-RELATED"/>
    <property type="match status" value="1"/>
</dbReference>
<dbReference type="SUPFAM" id="SSF53335">
    <property type="entry name" value="S-adenosyl-L-methionine-dependent methyltransferases"/>
    <property type="match status" value="1"/>
</dbReference>
<dbReference type="PANTHER" id="PTHR43619:SF2">
    <property type="entry name" value="S-ADENOSYL-L-METHIONINE-DEPENDENT METHYLTRANSFERASES SUPERFAMILY PROTEIN"/>
    <property type="match status" value="1"/>
</dbReference>
<keyword evidence="4" id="KW-0949">S-adenosyl-L-methionine</keyword>
<protein>
    <recommendedName>
        <fullName evidence="4">S-adenosyl-L-methionine-dependent methyltransferase</fullName>
        <ecNumber evidence="4">2.1.1.-</ecNumber>
    </recommendedName>
</protein>
<dbReference type="Pfam" id="PF04072">
    <property type="entry name" value="LCM"/>
    <property type="match status" value="1"/>
</dbReference>
<dbReference type="GO" id="GO:0032259">
    <property type="term" value="P:methylation"/>
    <property type="evidence" value="ECO:0007669"/>
    <property type="project" value="UniProtKB-KW"/>
</dbReference>
<evidence type="ECO:0000313" key="5">
    <source>
        <dbReference type="EMBL" id="MBD2772136.1"/>
    </source>
</evidence>
<reference evidence="5" key="1">
    <citation type="submission" date="2020-09" db="EMBL/GenBank/DDBJ databases">
        <title>Iningainema tapete sp. nov. (Scytonemataceae, Cyanobacteria) from greenhouses in central Florida (USA) produces two types of nodularin with biosynthetic potential for microcystin-LR and anabaenopeptins.</title>
        <authorList>
            <person name="Berthold D.E."/>
            <person name="Lefler F.W."/>
            <person name="Huang I.-S."/>
            <person name="Abdulla H."/>
            <person name="Zimba P.V."/>
            <person name="Laughinghouse H.D. IV."/>
        </authorList>
    </citation>
    <scope>NUCLEOTIDE SEQUENCE</scope>
    <source>
        <strain evidence="5">BLCCT55</strain>
    </source>
</reference>
<keyword evidence="2 4" id="KW-0489">Methyltransferase</keyword>
<evidence type="ECO:0000256" key="3">
    <source>
        <dbReference type="ARBA" id="ARBA00022679"/>
    </source>
</evidence>
<evidence type="ECO:0000256" key="2">
    <source>
        <dbReference type="ARBA" id="ARBA00022603"/>
    </source>
</evidence>
<gene>
    <name evidence="5" type="ORF">ICL16_08585</name>
</gene>